<dbReference type="SUPFAM" id="SSF52799">
    <property type="entry name" value="(Phosphotyrosine protein) phosphatases II"/>
    <property type="match status" value="1"/>
</dbReference>
<dbReference type="InterPro" id="IPR029021">
    <property type="entry name" value="Prot-tyrosine_phosphatase-like"/>
</dbReference>
<feature type="signal peptide" evidence="2">
    <location>
        <begin position="1"/>
        <end position="25"/>
    </location>
</feature>
<dbReference type="Proteomes" id="UP000824071">
    <property type="component" value="Unassembled WGS sequence"/>
</dbReference>
<dbReference type="Pfam" id="PF13350">
    <property type="entry name" value="Y_phosphatase3"/>
    <property type="match status" value="1"/>
</dbReference>
<dbReference type="InterPro" id="IPR016130">
    <property type="entry name" value="Tyr_Pase_AS"/>
</dbReference>
<dbReference type="PROSITE" id="PS00383">
    <property type="entry name" value="TYR_PHOSPHATASE_1"/>
    <property type="match status" value="1"/>
</dbReference>
<keyword evidence="2" id="KW-0732">Signal</keyword>
<dbReference type="AlphaFoldDB" id="A0A9D1LD79"/>
<dbReference type="PANTHER" id="PTHR31126">
    <property type="entry name" value="TYROSINE-PROTEIN PHOSPHATASE"/>
    <property type="match status" value="1"/>
</dbReference>
<reference evidence="3" key="1">
    <citation type="submission" date="2020-10" db="EMBL/GenBank/DDBJ databases">
        <authorList>
            <person name="Gilroy R."/>
        </authorList>
    </citation>
    <scope>NUCLEOTIDE SEQUENCE</scope>
    <source>
        <strain evidence="3">ChiGjej1B1-19959</strain>
    </source>
</reference>
<dbReference type="Gene3D" id="3.90.190.10">
    <property type="entry name" value="Protein tyrosine phosphatase superfamily"/>
    <property type="match status" value="1"/>
</dbReference>
<evidence type="ECO:0000256" key="2">
    <source>
        <dbReference type="SAM" id="SignalP"/>
    </source>
</evidence>
<evidence type="ECO:0000313" key="4">
    <source>
        <dbReference type="Proteomes" id="UP000824071"/>
    </source>
</evidence>
<sequence>MKRIQKLLAAAAVLLLLAGCAAPRAAGEITALSPDGETVALHTFSQSAFLDGPVERIGLYARGKREKSRPKPVEFRWDGADGEATVRISEQADMADAQVFTAEGGSLDVYNLKIGTTYYWTVSAGGETSRVYTFSTEDEAPRNLYIDGVTNARDLGGRQTADGRRVRQGMLYRCGRLNVSDVDYVEIEITPAGAETMLETLGVRTEIDVRMGENHENGTLTASPLGDTVQYIHCPMAWDGEMLADNREQIARVFSVLAKEENYPVFLHCNIGTDRTGMLSFFVNALLGVPQEALYRDYLFSNFGDIGGKRPLENLTESDYYAAIQASPGETLAEKTYNCLVANGVAAEDLDALRRILLEPAA</sequence>
<evidence type="ECO:0000256" key="1">
    <source>
        <dbReference type="ARBA" id="ARBA00009580"/>
    </source>
</evidence>
<dbReference type="InterPro" id="IPR026893">
    <property type="entry name" value="Tyr/Ser_Pase_IphP-type"/>
</dbReference>
<dbReference type="PANTHER" id="PTHR31126:SF10">
    <property type="entry name" value="PROTEIN PHOSPHATASE, PUTATIVE (AFU_ORTHOLOGUE AFUA_6G06650)-RELATED"/>
    <property type="match status" value="1"/>
</dbReference>
<comment type="caution">
    <text evidence="3">The sequence shown here is derived from an EMBL/GenBank/DDBJ whole genome shotgun (WGS) entry which is preliminary data.</text>
</comment>
<dbReference type="EMBL" id="DVMW01000040">
    <property type="protein sequence ID" value="HIU36313.1"/>
    <property type="molecule type" value="Genomic_DNA"/>
</dbReference>
<feature type="chain" id="PRO_5039087380" evidence="2">
    <location>
        <begin position="26"/>
        <end position="362"/>
    </location>
</feature>
<organism evidence="3 4">
    <name type="scientific">Candidatus Fimenecus excrementigallinarum</name>
    <dbReference type="NCBI Taxonomy" id="2840816"/>
    <lineage>
        <taxon>Bacteria</taxon>
        <taxon>Bacillati</taxon>
        <taxon>Bacillota</taxon>
        <taxon>Clostridia</taxon>
        <taxon>Candidatus Fimenecus</taxon>
    </lineage>
</organism>
<comment type="similarity">
    <text evidence="1">Belongs to the protein-tyrosine phosphatase family.</text>
</comment>
<protein>
    <submittedName>
        <fullName evidence="3">Tyrosine-protein phosphatase</fullName>
    </submittedName>
</protein>
<accession>A0A9D1LD79</accession>
<reference evidence="3" key="2">
    <citation type="journal article" date="2021" name="PeerJ">
        <title>Extensive microbial diversity within the chicken gut microbiome revealed by metagenomics and culture.</title>
        <authorList>
            <person name="Gilroy R."/>
            <person name="Ravi A."/>
            <person name="Getino M."/>
            <person name="Pursley I."/>
            <person name="Horton D.L."/>
            <person name="Alikhan N.F."/>
            <person name="Baker D."/>
            <person name="Gharbi K."/>
            <person name="Hall N."/>
            <person name="Watson M."/>
            <person name="Adriaenssens E.M."/>
            <person name="Foster-Nyarko E."/>
            <person name="Jarju S."/>
            <person name="Secka A."/>
            <person name="Antonio M."/>
            <person name="Oren A."/>
            <person name="Chaudhuri R.R."/>
            <person name="La Ragione R."/>
            <person name="Hildebrand F."/>
            <person name="Pallen M.J."/>
        </authorList>
    </citation>
    <scope>NUCLEOTIDE SEQUENCE</scope>
    <source>
        <strain evidence="3">ChiGjej1B1-19959</strain>
    </source>
</reference>
<name>A0A9D1LD79_9FIRM</name>
<dbReference type="PROSITE" id="PS51257">
    <property type="entry name" value="PROKAR_LIPOPROTEIN"/>
    <property type="match status" value="1"/>
</dbReference>
<gene>
    <name evidence="3" type="ORF">IAC53_06910</name>
</gene>
<dbReference type="GO" id="GO:0004721">
    <property type="term" value="F:phosphoprotein phosphatase activity"/>
    <property type="evidence" value="ECO:0007669"/>
    <property type="project" value="InterPro"/>
</dbReference>
<proteinExistence type="inferred from homology"/>
<evidence type="ECO:0000313" key="3">
    <source>
        <dbReference type="EMBL" id="HIU36313.1"/>
    </source>
</evidence>